<evidence type="ECO:0000313" key="2">
    <source>
        <dbReference type="Proteomes" id="UP000287601"/>
    </source>
</evidence>
<dbReference type="KEGG" id="amij:EQM06_09490"/>
<dbReference type="RefSeq" id="WP_128746207.1">
    <property type="nucleotide sequence ID" value="NZ_CP035281.1"/>
</dbReference>
<dbReference type="Pfam" id="PF04531">
    <property type="entry name" value="Phage_holin_1"/>
    <property type="match status" value="1"/>
</dbReference>
<dbReference type="OrthoDB" id="3176072at2"/>
<dbReference type="InterPro" id="IPR006485">
    <property type="entry name" value="Phage-like_holin"/>
</dbReference>
<dbReference type="Proteomes" id="UP000287601">
    <property type="component" value="Chromosome"/>
</dbReference>
<dbReference type="NCBIfam" id="TIGR01598">
    <property type="entry name" value="holin_phiLC3"/>
    <property type="match status" value="1"/>
</dbReference>
<keyword evidence="2" id="KW-1185">Reference proteome</keyword>
<dbReference type="AlphaFoldDB" id="A0A410PWW8"/>
<evidence type="ECO:0000313" key="1">
    <source>
        <dbReference type="EMBL" id="QAT43427.1"/>
    </source>
</evidence>
<gene>
    <name evidence="1" type="ORF">EQM06_09490</name>
</gene>
<proteinExistence type="predicted"/>
<sequence length="82" mass="8681">MKINWKLRLKNKTTLAALVACVVAFVYQVLGILGITAPISQDQVAQGISIVINLLVAVGVLVDPTTSGTGDSTRALTYKKPN</sequence>
<organism evidence="1 2">
    <name type="scientific">Aminipila luticellarii</name>
    <dbReference type="NCBI Taxonomy" id="2507160"/>
    <lineage>
        <taxon>Bacteria</taxon>
        <taxon>Bacillati</taxon>
        <taxon>Bacillota</taxon>
        <taxon>Clostridia</taxon>
        <taxon>Peptostreptococcales</taxon>
        <taxon>Anaerovoracaceae</taxon>
        <taxon>Aminipila</taxon>
    </lineage>
</organism>
<accession>A0A410PWW8</accession>
<name>A0A410PWW8_9FIRM</name>
<reference evidence="1 2" key="1">
    <citation type="submission" date="2019-01" db="EMBL/GenBank/DDBJ databases">
        <title>Draft genomes of a novel of Aminipila strains.</title>
        <authorList>
            <person name="Ma S."/>
        </authorList>
    </citation>
    <scope>NUCLEOTIDE SEQUENCE [LARGE SCALE GENOMIC DNA]</scope>
    <source>
        <strain evidence="2">JN-39</strain>
    </source>
</reference>
<dbReference type="EMBL" id="CP035281">
    <property type="protein sequence ID" value="QAT43427.1"/>
    <property type="molecule type" value="Genomic_DNA"/>
</dbReference>
<protein>
    <submittedName>
        <fullName evidence="1">Phage holin</fullName>
    </submittedName>
</protein>